<comment type="caution">
    <text evidence="7">The sequence shown here is derived from an EMBL/GenBank/DDBJ whole genome shotgun (WGS) entry which is preliminary data.</text>
</comment>
<keyword evidence="8" id="KW-1185">Reference proteome</keyword>
<proteinExistence type="predicted"/>
<dbReference type="PANTHER" id="PTHR30250:SF26">
    <property type="entry name" value="PSMA PROTEIN"/>
    <property type="match status" value="1"/>
</dbReference>
<gene>
    <name evidence="7" type="ORF">GCM10022232_34330</name>
</gene>
<evidence type="ECO:0000256" key="5">
    <source>
        <dbReference type="ARBA" id="ARBA00023136"/>
    </source>
</evidence>
<organism evidence="7 8">
    <name type="scientific">Streptomyces plumbiresistens</name>
    <dbReference type="NCBI Taxonomy" id="511811"/>
    <lineage>
        <taxon>Bacteria</taxon>
        <taxon>Bacillati</taxon>
        <taxon>Actinomycetota</taxon>
        <taxon>Actinomycetes</taxon>
        <taxon>Kitasatosporales</taxon>
        <taxon>Streptomycetaceae</taxon>
        <taxon>Streptomyces</taxon>
    </lineage>
</organism>
<feature type="transmembrane region" description="Helical" evidence="6">
    <location>
        <begin position="344"/>
        <end position="362"/>
    </location>
</feature>
<evidence type="ECO:0000256" key="4">
    <source>
        <dbReference type="ARBA" id="ARBA00022989"/>
    </source>
</evidence>
<keyword evidence="2" id="KW-1003">Cell membrane</keyword>
<dbReference type="RefSeq" id="WP_345564303.1">
    <property type="nucleotide sequence ID" value="NZ_BAAAZX010000008.1"/>
</dbReference>
<evidence type="ECO:0000256" key="6">
    <source>
        <dbReference type="SAM" id="Phobius"/>
    </source>
</evidence>
<keyword evidence="4 6" id="KW-1133">Transmembrane helix</keyword>
<sequence length="410" mass="41661">MRARTAALCSVLDQAVSALTNIAVLVLVARHSEADTFALFATAYVVFSVLLGGFGAYVGQELVLHRGEAGPLRQACRSAVAFTVCASTVLGALLAGGALLTTADAAVFAALGLVLPVTLTQDTLRYCFSVLRKPQLALFTDLLRLAAVLPALLLQPDGASAARTTLVWGLSAVPALLLALALLRPHVKGERTDVKRYLVRGHLGRRFLVEFGVGNATSQLAVLALGLFATPLAVGALRGATTLFGPLNVAFNAATGFGPPLLTRHPAPRRAALLAGGALAAVAAGWGAVLYALPASWGRQLLGDTWESAAEVLPATGAQYAAMAFGVSGLLALRVLAPRATLPVQLVFSPVSAALLLAGYAWTGVVGAAWGLCLGSALKGAAAWAQAARTAPPGEEPVSAAAATAPGAAS</sequence>
<keyword evidence="5 6" id="KW-0472">Membrane</keyword>
<feature type="transmembrane region" description="Helical" evidence="6">
    <location>
        <begin position="317"/>
        <end position="337"/>
    </location>
</feature>
<feature type="transmembrane region" description="Helical" evidence="6">
    <location>
        <begin position="37"/>
        <end position="58"/>
    </location>
</feature>
<evidence type="ECO:0008006" key="9">
    <source>
        <dbReference type="Google" id="ProtNLM"/>
    </source>
</evidence>
<feature type="transmembrane region" description="Helical" evidence="6">
    <location>
        <begin position="166"/>
        <end position="187"/>
    </location>
</feature>
<evidence type="ECO:0000313" key="7">
    <source>
        <dbReference type="EMBL" id="GAA3995090.1"/>
    </source>
</evidence>
<evidence type="ECO:0000256" key="2">
    <source>
        <dbReference type="ARBA" id="ARBA00022475"/>
    </source>
</evidence>
<dbReference type="PANTHER" id="PTHR30250">
    <property type="entry name" value="PST FAMILY PREDICTED COLANIC ACID TRANSPORTER"/>
    <property type="match status" value="1"/>
</dbReference>
<dbReference type="Proteomes" id="UP001500456">
    <property type="component" value="Unassembled WGS sequence"/>
</dbReference>
<evidence type="ECO:0000256" key="3">
    <source>
        <dbReference type="ARBA" id="ARBA00022692"/>
    </source>
</evidence>
<comment type="subcellular location">
    <subcellularLocation>
        <location evidence="1">Cell membrane</location>
        <topology evidence="1">Multi-pass membrane protein</topology>
    </subcellularLocation>
</comment>
<dbReference type="InterPro" id="IPR050833">
    <property type="entry name" value="Poly_Biosynth_Transport"/>
</dbReference>
<protein>
    <recommendedName>
        <fullName evidence="9">Membrane protein involved in the export of O-antigen and teichoic acid</fullName>
    </recommendedName>
</protein>
<evidence type="ECO:0000313" key="8">
    <source>
        <dbReference type="Proteomes" id="UP001500456"/>
    </source>
</evidence>
<accession>A0ABP7RC81</accession>
<evidence type="ECO:0000256" key="1">
    <source>
        <dbReference type="ARBA" id="ARBA00004651"/>
    </source>
</evidence>
<name>A0ABP7RC81_9ACTN</name>
<feature type="transmembrane region" description="Helical" evidence="6">
    <location>
        <begin position="243"/>
        <end position="262"/>
    </location>
</feature>
<feature type="transmembrane region" description="Helical" evidence="6">
    <location>
        <begin position="207"/>
        <end position="237"/>
    </location>
</feature>
<feature type="transmembrane region" description="Helical" evidence="6">
    <location>
        <begin position="79"/>
        <end position="99"/>
    </location>
</feature>
<keyword evidence="3 6" id="KW-0812">Transmembrane</keyword>
<dbReference type="EMBL" id="BAAAZX010000008">
    <property type="protein sequence ID" value="GAA3995090.1"/>
    <property type="molecule type" value="Genomic_DNA"/>
</dbReference>
<reference evidence="8" key="1">
    <citation type="journal article" date="2019" name="Int. J. Syst. Evol. Microbiol.">
        <title>The Global Catalogue of Microorganisms (GCM) 10K type strain sequencing project: providing services to taxonomists for standard genome sequencing and annotation.</title>
        <authorList>
            <consortium name="The Broad Institute Genomics Platform"/>
            <consortium name="The Broad Institute Genome Sequencing Center for Infectious Disease"/>
            <person name="Wu L."/>
            <person name="Ma J."/>
        </authorList>
    </citation>
    <scope>NUCLEOTIDE SEQUENCE [LARGE SCALE GENOMIC DNA]</scope>
    <source>
        <strain evidence="8">JCM 16924</strain>
    </source>
</reference>
<feature type="transmembrane region" description="Helical" evidence="6">
    <location>
        <begin position="274"/>
        <end position="297"/>
    </location>
</feature>